<evidence type="ECO:0000313" key="1">
    <source>
        <dbReference type="EMBL" id="MFC4789824.1"/>
    </source>
</evidence>
<name>A0ABV9QG78_9BURK</name>
<gene>
    <name evidence="1" type="ORF">ACFO6X_12615</name>
</gene>
<evidence type="ECO:0000313" key="2">
    <source>
        <dbReference type="Proteomes" id="UP001596001"/>
    </source>
</evidence>
<dbReference type="Proteomes" id="UP001596001">
    <property type="component" value="Unassembled WGS sequence"/>
</dbReference>
<keyword evidence="2" id="KW-1185">Reference proteome</keyword>
<sequence length="99" mass="10768">MSLSPTTPTPEQQRLLDRMHAQRQRLVAWRAQQRQASSSGQGHVGAALLSSALTGRLAWFVRQHPLAVAACAGLAWAAGPQRLARWAGVLLPLLLRLRG</sequence>
<reference evidence="2" key="1">
    <citation type="journal article" date="2019" name="Int. J. Syst. Evol. Microbiol.">
        <title>The Global Catalogue of Microorganisms (GCM) 10K type strain sequencing project: providing services to taxonomists for standard genome sequencing and annotation.</title>
        <authorList>
            <consortium name="The Broad Institute Genomics Platform"/>
            <consortium name="The Broad Institute Genome Sequencing Center for Infectious Disease"/>
            <person name="Wu L."/>
            <person name="Ma J."/>
        </authorList>
    </citation>
    <scope>NUCLEOTIDE SEQUENCE [LARGE SCALE GENOMIC DNA]</scope>
    <source>
        <strain evidence="2">CCUG 49452</strain>
    </source>
</reference>
<protein>
    <recommendedName>
        <fullName evidence="3">YqjK-like protein</fullName>
    </recommendedName>
</protein>
<organism evidence="1 2">
    <name type="scientific">Giesbergeria sinuosa</name>
    <dbReference type="NCBI Taxonomy" id="80883"/>
    <lineage>
        <taxon>Bacteria</taxon>
        <taxon>Pseudomonadati</taxon>
        <taxon>Pseudomonadota</taxon>
        <taxon>Betaproteobacteria</taxon>
        <taxon>Burkholderiales</taxon>
        <taxon>Comamonadaceae</taxon>
        <taxon>Giesbergeria</taxon>
    </lineage>
</organism>
<evidence type="ECO:0008006" key="3">
    <source>
        <dbReference type="Google" id="ProtNLM"/>
    </source>
</evidence>
<dbReference type="EMBL" id="JBHSHJ010000011">
    <property type="protein sequence ID" value="MFC4789824.1"/>
    <property type="molecule type" value="Genomic_DNA"/>
</dbReference>
<proteinExistence type="predicted"/>
<comment type="caution">
    <text evidence="1">The sequence shown here is derived from an EMBL/GenBank/DDBJ whole genome shotgun (WGS) entry which is preliminary data.</text>
</comment>
<accession>A0ABV9QG78</accession>
<dbReference type="RefSeq" id="WP_382433575.1">
    <property type="nucleotide sequence ID" value="NZ_JBHSHJ010000011.1"/>
</dbReference>